<organism evidence="2 3">
    <name type="scientific">Trypanosoma theileri</name>
    <dbReference type="NCBI Taxonomy" id="67003"/>
    <lineage>
        <taxon>Eukaryota</taxon>
        <taxon>Discoba</taxon>
        <taxon>Euglenozoa</taxon>
        <taxon>Kinetoplastea</taxon>
        <taxon>Metakinetoplastina</taxon>
        <taxon>Trypanosomatida</taxon>
        <taxon>Trypanosomatidae</taxon>
        <taxon>Trypanosoma</taxon>
    </lineage>
</organism>
<evidence type="ECO:0000256" key="1">
    <source>
        <dbReference type="SAM" id="MobiDB-lite"/>
    </source>
</evidence>
<feature type="region of interest" description="Disordered" evidence="1">
    <location>
        <begin position="32"/>
        <end position="52"/>
    </location>
</feature>
<protein>
    <submittedName>
        <fullName evidence="2">Uncharacterized protein</fullName>
    </submittedName>
</protein>
<comment type="caution">
    <text evidence="2">The sequence shown here is derived from an EMBL/GenBank/DDBJ whole genome shotgun (WGS) entry which is preliminary data.</text>
</comment>
<dbReference type="RefSeq" id="XP_028886399.1">
    <property type="nucleotide sequence ID" value="XM_029022741.1"/>
</dbReference>
<feature type="compositionally biased region" description="Low complexity" evidence="1">
    <location>
        <begin position="36"/>
        <end position="52"/>
    </location>
</feature>
<accession>A0A1X0P6R9</accession>
<dbReference type="Proteomes" id="UP000192257">
    <property type="component" value="Unassembled WGS sequence"/>
</dbReference>
<name>A0A1X0P6R9_9TRYP</name>
<dbReference type="AlphaFoldDB" id="A0A1X0P6R9"/>
<dbReference type="VEuPathDB" id="TriTrypDB:TM35_000045470"/>
<dbReference type="EMBL" id="NBCO01000004">
    <property type="protein sequence ID" value="ORC92333.1"/>
    <property type="molecule type" value="Genomic_DNA"/>
</dbReference>
<gene>
    <name evidence="2" type="ORF">TM35_000045470</name>
</gene>
<keyword evidence="3" id="KW-1185">Reference proteome</keyword>
<evidence type="ECO:0000313" key="2">
    <source>
        <dbReference type="EMBL" id="ORC92333.1"/>
    </source>
</evidence>
<dbReference type="OrthoDB" id="273196at2759"/>
<sequence length="676" mass="73357">MFSRGSLRAARSPIHRFERRIFRGTPTISRSTASFSQLSRESTRSTTTNTIPTTVASLSSSSSSLLEASLVRGDPHSIVAAFLQAEHRAEHGTLRRVLSCSASRDILLCACAAMVTPVASWPMFLTMRLKIPREGKDAALMSSSWRTFFLAVVKSILTSLDPSTGITKSKSVPNEYGSASIGLLCATCLAPTLKIGERFARASCEGGNETLSTSSKAATAAAMAYAACCSVVTSDTQDADTAWLRLWTTMKFVPDNVLDLGYIRCQELQICCLLRSEKYNEIEDLLLQSIATYALERMTDVTLAKLFLLDSLGSVARCRVLAALLEVTKGKYRVMEMGVALRLSPFERGRNLPSVTRSSILFAKVLRCLVAQAHDEPSIANSLRVLRDIEGLSRLSNSYALADSLVPHDATLESIMTASMNKQRARLVATLVESVSEVTDLACAVFRRVTSTCTVAASSTNDDNVDRESVEAALQGCVGVLTGLFTLCAGRRGELPKRRAEPEWRQRLQRATAVRSHKYELLCAELPHAQLSRCLATLLANGHLLVGGGLGYRLVTSDFVDLNFYSLGLLGLLYHATRVGQQQQQQMDASAVIQSLYQRRREVFGEDVAAPVLNICAAAGVNTTLRVCETALVQYESDAPSISLLHARSAVASGGSVVVDDSFGVWLRKATLTLSQ</sequence>
<reference evidence="2 3" key="1">
    <citation type="submission" date="2017-03" db="EMBL/GenBank/DDBJ databases">
        <title>An alternative strategy for trypanosome survival in the mammalian bloodstream revealed through genome and transcriptome analysis of the ubiquitous bovine parasite Trypanosoma (Megatrypanum) theileri.</title>
        <authorList>
            <person name="Kelly S."/>
            <person name="Ivens A."/>
            <person name="Mott A."/>
            <person name="O'Neill E."/>
            <person name="Emms D."/>
            <person name="Macleod O."/>
            <person name="Voorheis P."/>
            <person name="Matthews J."/>
            <person name="Matthews K."/>
            <person name="Carrington M."/>
        </authorList>
    </citation>
    <scope>NUCLEOTIDE SEQUENCE [LARGE SCALE GENOMIC DNA]</scope>
    <source>
        <strain evidence="2">Edinburgh</strain>
    </source>
</reference>
<evidence type="ECO:0000313" key="3">
    <source>
        <dbReference type="Proteomes" id="UP000192257"/>
    </source>
</evidence>
<dbReference type="GeneID" id="39982521"/>
<proteinExistence type="predicted"/>